<accession>B4W5G1</accession>
<evidence type="ECO:0000313" key="2">
    <source>
        <dbReference type="Proteomes" id="UP000003835"/>
    </source>
</evidence>
<dbReference type="RefSeq" id="WP_006106630.1">
    <property type="nucleotide sequence ID" value="NZ_DS989889.1"/>
</dbReference>
<sequence>MASIPDQKSDHLAEILVQGAVISAINWAETLSKLAERGQDPDTIVTQLIDLAGLSGVVLSKSVQFWVLGCDRV</sequence>
<dbReference type="AlphaFoldDB" id="B4W5G1"/>
<evidence type="ECO:0000313" key="1">
    <source>
        <dbReference type="EMBL" id="EDX70574.1"/>
    </source>
</evidence>
<name>B4W5G1_9CYAN</name>
<dbReference type="EMBL" id="DS989889">
    <property type="protein sequence ID" value="EDX70574.1"/>
    <property type="molecule type" value="Genomic_DNA"/>
</dbReference>
<proteinExistence type="predicted"/>
<keyword evidence="2" id="KW-1185">Reference proteome</keyword>
<dbReference type="STRING" id="118168.MC7420_640"/>
<reference evidence="1 2" key="1">
    <citation type="submission" date="2008-07" db="EMBL/GenBank/DDBJ databases">
        <authorList>
            <person name="Tandeau de Marsac N."/>
            <person name="Ferriera S."/>
            <person name="Johnson J."/>
            <person name="Kravitz S."/>
            <person name="Beeson K."/>
            <person name="Sutton G."/>
            <person name="Rogers Y.-H."/>
            <person name="Friedman R."/>
            <person name="Frazier M."/>
            <person name="Venter J.C."/>
        </authorList>
    </citation>
    <scope>NUCLEOTIDE SEQUENCE [LARGE SCALE GENOMIC DNA]</scope>
    <source>
        <strain evidence="1 2">PCC 7420</strain>
    </source>
</reference>
<protein>
    <submittedName>
        <fullName evidence="1">Uncharacterized protein</fullName>
    </submittedName>
</protein>
<gene>
    <name evidence="1" type="ORF">MC7420_640</name>
</gene>
<organism evidence="1 2">
    <name type="scientific">Coleofasciculus chthonoplastes PCC 7420</name>
    <dbReference type="NCBI Taxonomy" id="118168"/>
    <lineage>
        <taxon>Bacteria</taxon>
        <taxon>Bacillati</taxon>
        <taxon>Cyanobacteriota</taxon>
        <taxon>Cyanophyceae</taxon>
        <taxon>Coleofasciculales</taxon>
        <taxon>Coleofasciculaceae</taxon>
        <taxon>Coleofasciculus</taxon>
    </lineage>
</organism>
<dbReference type="Proteomes" id="UP000003835">
    <property type="component" value="Unassembled WGS sequence"/>
</dbReference>
<dbReference type="HOGENOM" id="CLU_2698255_0_0_3"/>